<evidence type="ECO:0008006" key="3">
    <source>
        <dbReference type="Google" id="ProtNLM"/>
    </source>
</evidence>
<keyword evidence="2" id="KW-1185">Reference proteome</keyword>
<gene>
    <name evidence="1" type="ORF">SAMN06265355_102213</name>
</gene>
<dbReference type="Proteomes" id="UP000198420">
    <property type="component" value="Unassembled WGS sequence"/>
</dbReference>
<evidence type="ECO:0000313" key="1">
    <source>
        <dbReference type="EMBL" id="SNR36480.1"/>
    </source>
</evidence>
<dbReference type="OrthoDB" id="5504890at2"/>
<accession>A0A238VQ37</accession>
<dbReference type="RefSeq" id="WP_089310507.1">
    <property type="nucleotide sequence ID" value="NZ_FZNP01000002.1"/>
</dbReference>
<evidence type="ECO:0000313" key="2">
    <source>
        <dbReference type="Proteomes" id="UP000198420"/>
    </source>
</evidence>
<organism evidence="1 2">
    <name type="scientific">Actinomadura mexicana</name>
    <dbReference type="NCBI Taxonomy" id="134959"/>
    <lineage>
        <taxon>Bacteria</taxon>
        <taxon>Bacillati</taxon>
        <taxon>Actinomycetota</taxon>
        <taxon>Actinomycetes</taxon>
        <taxon>Streptosporangiales</taxon>
        <taxon>Thermomonosporaceae</taxon>
        <taxon>Actinomadura</taxon>
    </lineage>
</organism>
<dbReference type="AlphaFoldDB" id="A0A238VQ37"/>
<reference evidence="2" key="1">
    <citation type="submission" date="2017-06" db="EMBL/GenBank/DDBJ databases">
        <authorList>
            <person name="Varghese N."/>
            <person name="Submissions S."/>
        </authorList>
    </citation>
    <scope>NUCLEOTIDE SEQUENCE [LARGE SCALE GENOMIC DNA]</scope>
    <source>
        <strain evidence="2">DSM 44485</strain>
    </source>
</reference>
<protein>
    <recommendedName>
        <fullName evidence="3">Ferritin-like metal-binding protein YciE</fullName>
    </recommendedName>
</protein>
<name>A0A238VQ37_9ACTN</name>
<sequence>MEKPAESFLAIYLNDHLAGAAAGVGRARAVAEAHRGRPGEERLRRLADEITADRGALLSIMASLGVPVRHYKSIAMSVVERAGRLKLNGRLKERSPLTDVVEYEFLRLAVEGKAAGWRTLLTIADRTPDLDADELEKLLNRALTQIDLLEDLRKSAAADVFTSG</sequence>
<proteinExistence type="predicted"/>
<dbReference type="EMBL" id="FZNP01000002">
    <property type="protein sequence ID" value="SNR36480.1"/>
    <property type="molecule type" value="Genomic_DNA"/>
</dbReference>